<dbReference type="STRING" id="1095630.A0A2J6SSX0"/>
<reference evidence="1 2" key="1">
    <citation type="submission" date="2016-04" db="EMBL/GenBank/DDBJ databases">
        <title>A degradative enzymes factory behind the ericoid mycorrhizal symbiosis.</title>
        <authorList>
            <consortium name="DOE Joint Genome Institute"/>
            <person name="Martino E."/>
            <person name="Morin E."/>
            <person name="Grelet G."/>
            <person name="Kuo A."/>
            <person name="Kohler A."/>
            <person name="Daghino S."/>
            <person name="Barry K."/>
            <person name="Choi C."/>
            <person name="Cichocki N."/>
            <person name="Clum A."/>
            <person name="Copeland A."/>
            <person name="Hainaut M."/>
            <person name="Haridas S."/>
            <person name="Labutti K."/>
            <person name="Lindquist E."/>
            <person name="Lipzen A."/>
            <person name="Khouja H.-R."/>
            <person name="Murat C."/>
            <person name="Ohm R."/>
            <person name="Olson A."/>
            <person name="Spatafora J."/>
            <person name="Veneault-Fourrey C."/>
            <person name="Henrissat B."/>
            <person name="Grigoriev I."/>
            <person name="Martin F."/>
            <person name="Perotto S."/>
        </authorList>
    </citation>
    <scope>NUCLEOTIDE SEQUENCE [LARGE SCALE GENOMIC DNA]</scope>
    <source>
        <strain evidence="1 2">E</strain>
    </source>
</reference>
<keyword evidence="2" id="KW-1185">Reference proteome</keyword>
<evidence type="ECO:0000313" key="2">
    <source>
        <dbReference type="Proteomes" id="UP000235371"/>
    </source>
</evidence>
<evidence type="ECO:0000313" key="1">
    <source>
        <dbReference type="EMBL" id="PMD53857.1"/>
    </source>
</evidence>
<dbReference type="Proteomes" id="UP000235371">
    <property type="component" value="Unassembled WGS sequence"/>
</dbReference>
<gene>
    <name evidence="1" type="ORF">K444DRAFT_131112</name>
</gene>
<proteinExistence type="predicted"/>
<dbReference type="AlphaFoldDB" id="A0A2J6SSX0"/>
<dbReference type="InParanoid" id="A0A2J6SSX0"/>
<organism evidence="1 2">
    <name type="scientific">Hyaloscypha bicolor E</name>
    <dbReference type="NCBI Taxonomy" id="1095630"/>
    <lineage>
        <taxon>Eukaryota</taxon>
        <taxon>Fungi</taxon>
        <taxon>Dikarya</taxon>
        <taxon>Ascomycota</taxon>
        <taxon>Pezizomycotina</taxon>
        <taxon>Leotiomycetes</taxon>
        <taxon>Helotiales</taxon>
        <taxon>Hyaloscyphaceae</taxon>
        <taxon>Hyaloscypha</taxon>
        <taxon>Hyaloscypha bicolor</taxon>
    </lineage>
</organism>
<sequence>MEWWNSEVIKTDPETCFHSLLFYPGTLATPNYRNVYIEPPVIPAGWGIYCVAIFAREFQIWCCQVRFSFKVNWGEELTRNV</sequence>
<dbReference type="EMBL" id="KZ613866">
    <property type="protein sequence ID" value="PMD53857.1"/>
    <property type="molecule type" value="Genomic_DNA"/>
</dbReference>
<dbReference type="RefSeq" id="XP_024730761.1">
    <property type="nucleotide sequence ID" value="XM_024870451.1"/>
</dbReference>
<protein>
    <submittedName>
        <fullName evidence="1">Uncharacterized protein</fullName>
    </submittedName>
</protein>
<accession>A0A2J6SSX0</accession>
<dbReference type="GeneID" id="36578533"/>
<dbReference type="OrthoDB" id="10515756at2759"/>
<name>A0A2J6SSX0_9HELO</name>